<evidence type="ECO:0000313" key="4">
    <source>
        <dbReference type="Proteomes" id="UP000562045"/>
    </source>
</evidence>
<dbReference type="Proteomes" id="UP000562045">
    <property type="component" value="Unassembled WGS sequence"/>
</dbReference>
<feature type="transmembrane region" description="Helical" evidence="2">
    <location>
        <begin position="34"/>
        <end position="55"/>
    </location>
</feature>
<keyword evidence="2" id="KW-1133">Transmembrane helix</keyword>
<evidence type="ECO:0000313" key="3">
    <source>
        <dbReference type="EMBL" id="NYI43965.1"/>
    </source>
</evidence>
<evidence type="ECO:0000256" key="1">
    <source>
        <dbReference type="SAM" id="MobiDB-lite"/>
    </source>
</evidence>
<keyword evidence="2" id="KW-0472">Membrane</keyword>
<keyword evidence="2" id="KW-0812">Transmembrane</keyword>
<comment type="caution">
    <text evidence="3">The sequence shown here is derived from an EMBL/GenBank/DDBJ whole genome shotgun (WGS) entry which is preliminary data.</text>
</comment>
<feature type="transmembrane region" description="Helical" evidence="2">
    <location>
        <begin position="93"/>
        <end position="112"/>
    </location>
</feature>
<dbReference type="RefSeq" id="WP_242530334.1">
    <property type="nucleotide sequence ID" value="NZ_CP022295.1"/>
</dbReference>
<proteinExistence type="predicted"/>
<organism evidence="3 4">
    <name type="scientific">Nocardioides aromaticivorans</name>
    <dbReference type="NCBI Taxonomy" id="200618"/>
    <lineage>
        <taxon>Bacteria</taxon>
        <taxon>Bacillati</taxon>
        <taxon>Actinomycetota</taxon>
        <taxon>Actinomycetes</taxon>
        <taxon>Propionibacteriales</taxon>
        <taxon>Nocardioidaceae</taxon>
        <taxon>Nocardioides</taxon>
    </lineage>
</organism>
<accession>A0A7Z0CML1</accession>
<dbReference type="EMBL" id="JACBZM010000001">
    <property type="protein sequence ID" value="NYI43965.1"/>
    <property type="molecule type" value="Genomic_DNA"/>
</dbReference>
<dbReference type="AlphaFoldDB" id="A0A7Z0CML1"/>
<gene>
    <name evidence="3" type="ORF">BJ993_001045</name>
</gene>
<feature type="region of interest" description="Disordered" evidence="1">
    <location>
        <begin position="1"/>
        <end position="21"/>
    </location>
</feature>
<reference evidence="3 4" key="1">
    <citation type="submission" date="2020-07" db="EMBL/GenBank/DDBJ databases">
        <title>Sequencing the genomes of 1000 actinobacteria strains.</title>
        <authorList>
            <person name="Klenk H.-P."/>
        </authorList>
    </citation>
    <scope>NUCLEOTIDE SEQUENCE [LARGE SCALE GENOMIC DNA]</scope>
    <source>
        <strain evidence="3 4">DSM 15131</strain>
    </source>
</reference>
<feature type="transmembrane region" description="Helical" evidence="2">
    <location>
        <begin position="67"/>
        <end position="87"/>
    </location>
</feature>
<evidence type="ECO:0000256" key="2">
    <source>
        <dbReference type="SAM" id="Phobius"/>
    </source>
</evidence>
<protein>
    <submittedName>
        <fullName evidence="3">Uncharacterized protein</fullName>
    </submittedName>
</protein>
<sequence length="113" mass="11999">MTAEAAPRRRRHLMDPANPVRPVDDRSLTHVQRWVTSTLAVLTIAHLAAGLVLAALETPTSATAARIGLTVIAGAFGVLAVTAGLAIHRRRVLSPWLLLGLLPTVVGLWLAFA</sequence>
<name>A0A7Z0CML1_9ACTN</name>